<organism evidence="1 2">
    <name type="scientific">Segatella hominis</name>
    <dbReference type="NCBI Taxonomy" id="2518605"/>
    <lineage>
        <taxon>Bacteria</taxon>
        <taxon>Pseudomonadati</taxon>
        <taxon>Bacteroidota</taxon>
        <taxon>Bacteroidia</taxon>
        <taxon>Bacteroidales</taxon>
        <taxon>Prevotellaceae</taxon>
        <taxon>Segatella</taxon>
    </lineage>
</organism>
<comment type="caution">
    <text evidence="1">The sequence shown here is derived from an EMBL/GenBank/DDBJ whole genome shotgun (WGS) entry which is preliminary data.</text>
</comment>
<gene>
    <name evidence="1" type="ORF">EXN75_15825</name>
</gene>
<dbReference type="EMBL" id="SGVY01000070">
    <property type="protein sequence ID" value="TFH70918.1"/>
    <property type="molecule type" value="Genomic_DNA"/>
</dbReference>
<accession>A0A4Y8UQY2</accession>
<proteinExistence type="predicted"/>
<evidence type="ECO:0000313" key="1">
    <source>
        <dbReference type="EMBL" id="TFH70918.1"/>
    </source>
</evidence>
<sequence length="95" mass="11066">MQVIKLNGDHLTFKGRVYGSVGIEYHIEYDKTAFQVEYNCEYVYSKEDRDMLDGADDSTVTYELTPLKKGLFDIYEVEGFRCQETARKKHTIVVI</sequence>
<dbReference type="AlphaFoldDB" id="A0A4Y8UQY2"/>
<protein>
    <submittedName>
        <fullName evidence="1">Uncharacterized protein</fullName>
    </submittedName>
</protein>
<dbReference type="GeneID" id="302996730"/>
<reference evidence="1 2" key="1">
    <citation type="submission" date="2019-02" db="EMBL/GenBank/DDBJ databases">
        <title>Draft Genome Sequence of the Prevotella sp. BCRC 81118, Isolated from Human Feces.</title>
        <authorList>
            <person name="Huang C.-H."/>
        </authorList>
    </citation>
    <scope>NUCLEOTIDE SEQUENCE [LARGE SCALE GENOMIC DNA]</scope>
    <source>
        <strain evidence="1 2">BCRC 81118</strain>
    </source>
</reference>
<dbReference type="Proteomes" id="UP000297872">
    <property type="component" value="Unassembled WGS sequence"/>
</dbReference>
<evidence type="ECO:0000313" key="2">
    <source>
        <dbReference type="Proteomes" id="UP000297872"/>
    </source>
</evidence>
<keyword evidence="2" id="KW-1185">Reference proteome</keyword>
<dbReference type="RefSeq" id="WP_134844550.1">
    <property type="nucleotide sequence ID" value="NZ_DAWEFM010000045.1"/>
</dbReference>
<name>A0A4Y8UQY2_9BACT</name>